<reference evidence="4" key="1">
    <citation type="submission" date="2025-08" db="UniProtKB">
        <authorList>
            <consortium name="RefSeq"/>
        </authorList>
    </citation>
    <scope>IDENTIFICATION</scope>
    <source>
        <tissue evidence="4">Gonads</tissue>
    </source>
</reference>
<keyword evidence="2" id="KW-1133">Transmembrane helix</keyword>
<dbReference type="RefSeq" id="XP_013385588.1">
    <property type="nucleotide sequence ID" value="XM_013530134.1"/>
</dbReference>
<dbReference type="PANTHER" id="PTHR36694">
    <property type="entry name" value="PASIFLORA 1, ISOFORM A-RELATED"/>
    <property type="match status" value="1"/>
</dbReference>
<evidence type="ECO:0000256" key="1">
    <source>
        <dbReference type="SAM" id="MobiDB-lite"/>
    </source>
</evidence>
<dbReference type="GeneID" id="106155342"/>
<dbReference type="Proteomes" id="UP000085678">
    <property type="component" value="Unplaced"/>
</dbReference>
<name>A0A1S3HHL2_LINAN</name>
<dbReference type="AlphaFoldDB" id="A0A1S3HHL2"/>
<feature type="transmembrane region" description="Helical" evidence="2">
    <location>
        <begin position="61"/>
        <end position="84"/>
    </location>
</feature>
<protein>
    <submittedName>
        <fullName evidence="4">Uncharacterized protein LOC106155342 isoform X1</fullName>
    </submittedName>
</protein>
<sequence>MVMDTCLGCLNLRQGTIASGVWSSIWSCVMIGIDAFNLWEYTSHLAYYLRGYTVSNHYAPLTGYLTCIIVLAVIWLLTSGILFFGVCMKNKNPWLFLPWVITTVIISLAYIGDCIMYFMYVSVIWGIITICIFLVLISSNIYALLCVGFYFKLLRKGKDAPHERSRSRKPHAREGSQKKGTSNKGYEYPLGERPTPEYPKHGFRGQRYASRSSEHDQNQMPPPYEEHSGDRV</sequence>
<evidence type="ECO:0000313" key="4">
    <source>
        <dbReference type="RefSeq" id="XP_013385588.1"/>
    </source>
</evidence>
<accession>A0A1S3HHL2</accession>
<feature type="transmembrane region" description="Helical" evidence="2">
    <location>
        <begin position="96"/>
        <end position="118"/>
    </location>
</feature>
<proteinExistence type="predicted"/>
<keyword evidence="3" id="KW-1185">Reference proteome</keyword>
<dbReference type="KEGG" id="lak:106155342"/>
<feature type="transmembrane region" description="Helical" evidence="2">
    <location>
        <begin position="124"/>
        <end position="151"/>
    </location>
</feature>
<evidence type="ECO:0000256" key="2">
    <source>
        <dbReference type="SAM" id="Phobius"/>
    </source>
</evidence>
<keyword evidence="2" id="KW-0472">Membrane</keyword>
<gene>
    <name evidence="4" type="primary">LOC106155342</name>
</gene>
<dbReference type="PANTHER" id="PTHR36694:SF11">
    <property type="entry name" value="LP21121P-RELATED"/>
    <property type="match status" value="1"/>
</dbReference>
<feature type="region of interest" description="Disordered" evidence="1">
    <location>
        <begin position="161"/>
        <end position="232"/>
    </location>
</feature>
<evidence type="ECO:0000313" key="3">
    <source>
        <dbReference type="Proteomes" id="UP000085678"/>
    </source>
</evidence>
<feature type="transmembrane region" description="Helical" evidence="2">
    <location>
        <begin position="21"/>
        <end position="41"/>
    </location>
</feature>
<dbReference type="InParanoid" id="A0A1S3HHL2"/>
<organism evidence="3 4">
    <name type="scientific">Lingula anatina</name>
    <name type="common">Brachiopod</name>
    <name type="synonym">Lingula unguis</name>
    <dbReference type="NCBI Taxonomy" id="7574"/>
    <lineage>
        <taxon>Eukaryota</taxon>
        <taxon>Metazoa</taxon>
        <taxon>Spiralia</taxon>
        <taxon>Lophotrochozoa</taxon>
        <taxon>Brachiopoda</taxon>
        <taxon>Linguliformea</taxon>
        <taxon>Lingulata</taxon>
        <taxon>Lingulida</taxon>
        <taxon>Linguloidea</taxon>
        <taxon>Lingulidae</taxon>
        <taxon>Lingula</taxon>
    </lineage>
</organism>
<keyword evidence="2" id="KW-0812">Transmembrane</keyword>